<proteinExistence type="predicted"/>
<dbReference type="EMBL" id="LGVV01000006">
    <property type="protein sequence ID" value="KNX42710.1"/>
    <property type="molecule type" value="Genomic_DNA"/>
</dbReference>
<evidence type="ECO:0000313" key="2">
    <source>
        <dbReference type="Proteomes" id="UP000037046"/>
    </source>
</evidence>
<name>A0A0L6CYE2_9RHOB</name>
<evidence type="ECO:0000313" key="1">
    <source>
        <dbReference type="EMBL" id="KNX42710.1"/>
    </source>
</evidence>
<comment type="caution">
    <text evidence="1">The sequence shown here is derived from an EMBL/GenBank/DDBJ whole genome shotgun (WGS) entry which is preliminary data.</text>
</comment>
<gene>
    <name evidence="1" type="ORF">ROTO_07800</name>
</gene>
<dbReference type="Proteomes" id="UP000037046">
    <property type="component" value="Unassembled WGS sequence"/>
</dbReference>
<dbReference type="PATRIC" id="fig|74031.6.peg.799"/>
<keyword evidence="2" id="KW-1185">Reference proteome</keyword>
<sequence>MATVLCVGDSHMRLAGIKPRDALFRYERISPTRIAGFDSAYILSLRGATAAGLRQKSDRTGSYARVARAIARLDPDTVCFGFGQVDAELSCYYMALRDGISLAEATRAKRAAMPRYLRNCLRLAEGRGLVIKGLNTVTLRGTGALHMMLRANLCPALNLSAQDLSRWLHENDVTLARHGAINIEIATALRRSAHRFDLPYFDLRAAMASADHPGLSQPRFCGRARDVHVQPVMRIERMIGKVLSRRAAPTRAA</sequence>
<dbReference type="SUPFAM" id="SSF52266">
    <property type="entry name" value="SGNH hydrolase"/>
    <property type="match status" value="1"/>
</dbReference>
<protein>
    <submittedName>
        <fullName evidence="1">Uncharacterized protein</fullName>
    </submittedName>
</protein>
<organism evidence="1 2">
    <name type="scientific">Roseovarius tolerans</name>
    <dbReference type="NCBI Taxonomy" id="74031"/>
    <lineage>
        <taxon>Bacteria</taxon>
        <taxon>Pseudomonadati</taxon>
        <taxon>Pseudomonadota</taxon>
        <taxon>Alphaproteobacteria</taxon>
        <taxon>Rhodobacterales</taxon>
        <taxon>Roseobacteraceae</taxon>
        <taxon>Roseovarius</taxon>
    </lineage>
</organism>
<accession>A0A0L6CYE2</accession>
<dbReference type="AlphaFoldDB" id="A0A0L6CYE2"/>
<reference evidence="2" key="1">
    <citation type="submission" date="2015-07" db="EMBL/GenBank/DDBJ databases">
        <title>Draft Genome Sequence of Roseovarius tolerans EL-164, a producer of N-Acylated Alanine Methyl Esters (NAMEs).</title>
        <authorList>
            <person name="Voget S."/>
            <person name="Bruns H."/>
            <person name="Wagner-Doebler I."/>
            <person name="Schulz S."/>
            <person name="Daniel R."/>
        </authorList>
    </citation>
    <scope>NUCLEOTIDE SEQUENCE [LARGE SCALE GENOMIC DNA]</scope>
    <source>
        <strain evidence="2">EL-164</strain>
    </source>
</reference>